<feature type="domain" description="FAD-binding PCMH-type" evidence="5">
    <location>
        <begin position="327"/>
        <end position="505"/>
    </location>
</feature>
<dbReference type="Pfam" id="PF12697">
    <property type="entry name" value="Abhydrolase_6"/>
    <property type="match status" value="1"/>
</dbReference>
<dbReference type="GO" id="GO:0071949">
    <property type="term" value="F:FAD binding"/>
    <property type="evidence" value="ECO:0007669"/>
    <property type="project" value="InterPro"/>
</dbReference>
<dbReference type="InterPro" id="IPR006094">
    <property type="entry name" value="Oxid_FAD_bind_N"/>
</dbReference>
<evidence type="ECO:0000313" key="7">
    <source>
        <dbReference type="Proteomes" id="UP000434172"/>
    </source>
</evidence>
<comment type="caution">
    <text evidence="6">The sequence shown here is derived from an EMBL/GenBank/DDBJ whole genome shotgun (WGS) entry which is preliminary data.</text>
</comment>
<dbReference type="InterPro" id="IPR036318">
    <property type="entry name" value="FAD-bd_PCMH-like_sf"/>
</dbReference>
<dbReference type="AlphaFoldDB" id="A0A8H3WFN8"/>
<evidence type="ECO:0000256" key="4">
    <source>
        <dbReference type="ARBA" id="ARBA00023002"/>
    </source>
</evidence>
<sequence length="762" mass="82803">MAPGIFIVPGLYESIATFGPLIDELKKAGYPSIHVGTIVSGGTSSKREPRGLTIADDSQGIRTELEPFVDRCGSDGVILVLHSAGGFIGAGAMKGLTQSAYEDEAKRGGIRQIVGFTAAFLPVGFEHQPLPFMKIDEEKGTQGPVDGMAFFNDMSADAAKPWIDEFVHHPAHGWGTKIEYAGWHDVPVDYIICERDQIIPMPMQETVAAGAEAKVYRLDAGHMAQLSRTKDLANLIPRVNIVHFARKLGAVALEWPQLHRLIITLVRNHPAITYLILLSILTTVTSALQDANVYCQLLESLIPNRVAYTETSSYNESVSSYYSGQERDIRPGCIFQPESAHDVSQFIKLITRKDATCSHAPPQFAVRSGGHMIWPGSANIHQGITVDLRKLNSLLLNEDETVASLGVGGIWSEIYPRLVPHNLTVMGGRVTGIGVGGLATGGGIHYLARRHGWVCDNIHTYQIVLASGAIIEATASSHADLWLALKGGSNNFGIVTRIDVPTFPMSDMWGGTVAFEYTNEVLDAHAHAFSGFMSARNFDDAADMGMSLLFDQGNYAVGDALYYAKPVENPPVYQPFTAIQPQIGNSLRIGNASSMTSEANGLLPPNTTRAIDIVYSFKNGDSSVYSEIFRAWEEGTKLLADIEGLQLVLLIQPHPVTNGTNSLGLTPGAKDEVMSVLTAAYTNREDDEVVQAGMQSIIDAHKDMLRQRGLLIPFQYLNYADITQDPITSYGPEVKARLQAASKKYDPEGLFQKGVPGGFKVF</sequence>
<organism evidence="6 7">
    <name type="scientific">Colletotrichum asianum</name>
    <dbReference type="NCBI Taxonomy" id="702518"/>
    <lineage>
        <taxon>Eukaryota</taxon>
        <taxon>Fungi</taxon>
        <taxon>Dikarya</taxon>
        <taxon>Ascomycota</taxon>
        <taxon>Pezizomycotina</taxon>
        <taxon>Sordariomycetes</taxon>
        <taxon>Hypocreomycetidae</taxon>
        <taxon>Glomerellales</taxon>
        <taxon>Glomerellaceae</taxon>
        <taxon>Colletotrichum</taxon>
        <taxon>Colletotrichum gloeosporioides species complex</taxon>
    </lineage>
</organism>
<dbReference type="Pfam" id="PF01565">
    <property type="entry name" value="FAD_binding_4"/>
    <property type="match status" value="1"/>
</dbReference>
<evidence type="ECO:0000256" key="3">
    <source>
        <dbReference type="ARBA" id="ARBA00022827"/>
    </source>
</evidence>
<dbReference type="GO" id="GO:0016491">
    <property type="term" value="F:oxidoreductase activity"/>
    <property type="evidence" value="ECO:0007669"/>
    <property type="project" value="UniProtKB-KW"/>
</dbReference>
<reference evidence="6 7" key="1">
    <citation type="submission" date="2019-12" db="EMBL/GenBank/DDBJ databases">
        <title>A genome sequence resource for the geographically widespread anthracnose pathogen Colletotrichum asianum.</title>
        <authorList>
            <person name="Meng Y."/>
        </authorList>
    </citation>
    <scope>NUCLEOTIDE SEQUENCE [LARGE SCALE GENOMIC DNA]</scope>
    <source>
        <strain evidence="6 7">ICMP 18580</strain>
    </source>
</reference>
<evidence type="ECO:0000313" key="6">
    <source>
        <dbReference type="EMBL" id="KAF0323747.1"/>
    </source>
</evidence>
<comment type="similarity">
    <text evidence="1">Belongs to the oxygen-dependent FAD-linked oxidoreductase family.</text>
</comment>
<gene>
    <name evidence="6" type="ORF">GQ607_008956</name>
</gene>
<dbReference type="SUPFAM" id="SSF53474">
    <property type="entry name" value="alpha/beta-Hydrolases"/>
    <property type="match status" value="1"/>
</dbReference>
<keyword evidence="2" id="KW-0285">Flavoprotein</keyword>
<dbReference type="InterPro" id="IPR016166">
    <property type="entry name" value="FAD-bd_PCMH"/>
</dbReference>
<evidence type="ECO:0000256" key="1">
    <source>
        <dbReference type="ARBA" id="ARBA00005466"/>
    </source>
</evidence>
<keyword evidence="3" id="KW-0274">FAD</keyword>
<dbReference type="Gene3D" id="3.30.465.10">
    <property type="match status" value="1"/>
</dbReference>
<evidence type="ECO:0000259" key="5">
    <source>
        <dbReference type="PROSITE" id="PS51387"/>
    </source>
</evidence>
<dbReference type="PROSITE" id="PS51387">
    <property type="entry name" value="FAD_PCMH"/>
    <property type="match status" value="1"/>
</dbReference>
<dbReference type="PANTHER" id="PTHR42973">
    <property type="entry name" value="BINDING OXIDOREDUCTASE, PUTATIVE (AFU_ORTHOLOGUE AFUA_1G17690)-RELATED"/>
    <property type="match status" value="1"/>
</dbReference>
<keyword evidence="7" id="KW-1185">Reference proteome</keyword>
<dbReference type="InterPro" id="IPR000073">
    <property type="entry name" value="AB_hydrolase_1"/>
</dbReference>
<dbReference type="InterPro" id="IPR029058">
    <property type="entry name" value="AB_hydrolase_fold"/>
</dbReference>
<dbReference type="OrthoDB" id="2151789at2759"/>
<dbReference type="SUPFAM" id="SSF56176">
    <property type="entry name" value="FAD-binding/transporter-associated domain-like"/>
    <property type="match status" value="1"/>
</dbReference>
<dbReference type="PANTHER" id="PTHR42973:SF22">
    <property type="entry name" value="FAD-BINDING PCMH-TYPE DOMAIN-CONTAINING PROTEIN-RELATED"/>
    <property type="match status" value="1"/>
</dbReference>
<protein>
    <recommendedName>
        <fullName evidence="5">FAD-binding PCMH-type domain-containing protein</fullName>
    </recommendedName>
</protein>
<dbReference type="Gene3D" id="3.40.50.1820">
    <property type="entry name" value="alpha/beta hydrolase"/>
    <property type="match status" value="1"/>
</dbReference>
<accession>A0A8H3WFN8</accession>
<dbReference type="EMBL" id="WOWK01000049">
    <property type="protein sequence ID" value="KAF0323747.1"/>
    <property type="molecule type" value="Genomic_DNA"/>
</dbReference>
<keyword evidence="4" id="KW-0560">Oxidoreductase</keyword>
<proteinExistence type="inferred from homology"/>
<evidence type="ECO:0000256" key="2">
    <source>
        <dbReference type="ARBA" id="ARBA00022630"/>
    </source>
</evidence>
<name>A0A8H3WFN8_9PEZI</name>
<dbReference type="InterPro" id="IPR050416">
    <property type="entry name" value="FAD-linked_Oxidoreductase"/>
</dbReference>
<dbReference type="InterPro" id="IPR016169">
    <property type="entry name" value="FAD-bd_PCMH_sub2"/>
</dbReference>
<dbReference type="Proteomes" id="UP000434172">
    <property type="component" value="Unassembled WGS sequence"/>
</dbReference>